<evidence type="ECO:0000259" key="2">
    <source>
        <dbReference type="Pfam" id="PF14420"/>
    </source>
</evidence>
<protein>
    <recommendedName>
        <fullName evidence="2">Clr5 domain-containing protein</fullName>
    </recommendedName>
</protein>
<keyword evidence="4" id="KW-1185">Reference proteome</keyword>
<gene>
    <name evidence="3" type="ORF">SAPIO_CDS3278</name>
</gene>
<dbReference type="OrthoDB" id="5308957at2759"/>
<reference evidence="3 4" key="1">
    <citation type="journal article" date="2014" name="Genome Announc.">
        <title>Draft genome sequence of the pathogenic fungus Scedosporium apiospermum.</title>
        <authorList>
            <person name="Vandeputte P."/>
            <person name="Ghamrawi S."/>
            <person name="Rechenmann M."/>
            <person name="Iltis A."/>
            <person name="Giraud S."/>
            <person name="Fleury M."/>
            <person name="Thornton C."/>
            <person name="Delhaes L."/>
            <person name="Meyer W."/>
            <person name="Papon N."/>
            <person name="Bouchara J.P."/>
        </authorList>
    </citation>
    <scope>NUCLEOTIDE SEQUENCE [LARGE SCALE GENOMIC DNA]</scope>
    <source>
        <strain evidence="3 4">IHEM 14462</strain>
    </source>
</reference>
<dbReference type="InterPro" id="IPR025676">
    <property type="entry name" value="Clr5_dom"/>
</dbReference>
<dbReference type="AlphaFoldDB" id="A0A084GAF0"/>
<dbReference type="GeneID" id="27722350"/>
<dbReference type="HOGENOM" id="CLU_534363_0_0_1"/>
<feature type="region of interest" description="Disordered" evidence="1">
    <location>
        <begin position="100"/>
        <end position="130"/>
    </location>
</feature>
<comment type="caution">
    <text evidence="3">The sequence shown here is derived from an EMBL/GenBank/DDBJ whole genome shotgun (WGS) entry which is preliminary data.</text>
</comment>
<name>A0A084GAF0_PSEDA</name>
<accession>A0A084GAF0</accession>
<dbReference type="RefSeq" id="XP_016644111.1">
    <property type="nucleotide sequence ID" value="XM_016786105.1"/>
</dbReference>
<evidence type="ECO:0000256" key="1">
    <source>
        <dbReference type="SAM" id="MobiDB-lite"/>
    </source>
</evidence>
<dbReference type="KEGG" id="sapo:SAPIO_CDS3278"/>
<proteinExistence type="predicted"/>
<feature type="domain" description="Clr5" evidence="2">
    <location>
        <begin position="54"/>
        <end position="98"/>
    </location>
</feature>
<feature type="compositionally biased region" description="Basic residues" evidence="1">
    <location>
        <begin position="108"/>
        <end position="125"/>
    </location>
</feature>
<sequence>MDPPPYQTIAPKPPGLSGIPGKALLPAAPVPIRASESQPVARQKRLRVALLNPSEEKWKEVKPILDRLYDEEGLSLRVVTDIMWRLYHFKAPNMKYKTGGTSFEARGIRKNKAGPKSGRRTRPQRIPKPPPAAISQAIVRVGDFTFRPDMECLTQYPHQEKVLFSLDCYIYNLFDAGRKDGWTADLLSFIRRNGSSENTLASWQEISDQTYGASLQIGFGHAEQGEATLEKLFSKLREVAGQEDPSIFVKFWRICLGISGIDGRCGHRVNARARLLECLKEIFAKHDRNGHPLATMLSSLSEVSPPDFKDTLRIGFDKTLRTITRLVGDENAMILHMWSHFFRYWDSQYLVKETLLLKFQWVWDRVHEEEGITLHSEEAISVHYYYTYAAYYLCKPRILGEKMVVELFDRTEKFFCAVDEPRWSLTALAFAFSARITAVIHRDEGKEDLCRHVMNVAIEKLERGDRECATRAAMLSRVLAKWLKQWGYREESQTEYLRAARIDIGIGGWE</sequence>
<evidence type="ECO:0000313" key="3">
    <source>
        <dbReference type="EMBL" id="KEZ44312.1"/>
    </source>
</evidence>
<organism evidence="3 4">
    <name type="scientific">Pseudallescheria apiosperma</name>
    <name type="common">Scedosporium apiospermum</name>
    <dbReference type="NCBI Taxonomy" id="563466"/>
    <lineage>
        <taxon>Eukaryota</taxon>
        <taxon>Fungi</taxon>
        <taxon>Dikarya</taxon>
        <taxon>Ascomycota</taxon>
        <taxon>Pezizomycotina</taxon>
        <taxon>Sordariomycetes</taxon>
        <taxon>Hypocreomycetidae</taxon>
        <taxon>Microascales</taxon>
        <taxon>Microascaceae</taxon>
        <taxon>Scedosporium</taxon>
    </lineage>
</organism>
<evidence type="ECO:0000313" key="4">
    <source>
        <dbReference type="Proteomes" id="UP000028545"/>
    </source>
</evidence>
<dbReference type="OMA" id="VRIWRIC"/>
<dbReference type="EMBL" id="JOWA01000088">
    <property type="protein sequence ID" value="KEZ44312.1"/>
    <property type="molecule type" value="Genomic_DNA"/>
</dbReference>
<dbReference type="Pfam" id="PF14420">
    <property type="entry name" value="Clr5"/>
    <property type="match status" value="1"/>
</dbReference>
<dbReference type="VEuPathDB" id="FungiDB:SAPIO_CDS3278"/>
<dbReference type="Proteomes" id="UP000028545">
    <property type="component" value="Unassembled WGS sequence"/>
</dbReference>